<keyword evidence="2" id="KW-1185">Reference proteome</keyword>
<evidence type="ECO:0000313" key="2">
    <source>
        <dbReference type="Proteomes" id="UP000018766"/>
    </source>
</evidence>
<gene>
    <name evidence="1" type="ORF">V757_02920</name>
</gene>
<organism evidence="1 2">
    <name type="scientific">Pelistega indica</name>
    <dbReference type="NCBI Taxonomy" id="1414851"/>
    <lineage>
        <taxon>Bacteria</taxon>
        <taxon>Pseudomonadati</taxon>
        <taxon>Pseudomonadota</taxon>
        <taxon>Betaproteobacteria</taxon>
        <taxon>Burkholderiales</taxon>
        <taxon>Alcaligenaceae</taxon>
        <taxon>Pelistega</taxon>
    </lineage>
</organism>
<name>V8G8C7_9BURK</name>
<sequence>MKCDIKTGRVVEPVSSTELFPTTGNGVVGEVFFDSKSTSTVSRVFRVSVNEALILTAFNLSGEHIDNGPDKWQTCEAVEVYKVSPIVHELPRGDSCCGQYGEPDNSVIREEVKAQTDCCAWRLICGSPMAVIALPGYYRLKLTDEAMVGRVYVEGERVAGVPIPNNLIFGG</sequence>
<comment type="caution">
    <text evidence="1">The sequence shown here is derived from an EMBL/GenBank/DDBJ whole genome shotgun (WGS) entry which is preliminary data.</text>
</comment>
<accession>V8G8C7</accession>
<protein>
    <submittedName>
        <fullName evidence="1">Uncharacterized protein</fullName>
    </submittedName>
</protein>
<reference evidence="1 2" key="1">
    <citation type="submission" date="2013-11" db="EMBL/GenBank/DDBJ databases">
        <title>Genomic analysis of Pelistega sp. HM-7.</title>
        <authorList>
            <person name="Kumbhare S.V."/>
            <person name="Shetty S.A."/>
            <person name="Sharma O."/>
            <person name="Dhotre D.P."/>
        </authorList>
    </citation>
    <scope>NUCLEOTIDE SEQUENCE [LARGE SCALE GENOMIC DNA]</scope>
    <source>
        <strain evidence="1 2">HM-7</strain>
    </source>
</reference>
<dbReference type="Proteomes" id="UP000018766">
    <property type="component" value="Unassembled WGS sequence"/>
</dbReference>
<evidence type="ECO:0000313" key="1">
    <source>
        <dbReference type="EMBL" id="ETD72660.1"/>
    </source>
</evidence>
<dbReference type="AlphaFoldDB" id="V8G8C7"/>
<proteinExistence type="predicted"/>
<dbReference type="EMBL" id="AYSV01000042">
    <property type="protein sequence ID" value="ETD72660.1"/>
    <property type="molecule type" value="Genomic_DNA"/>
</dbReference>
<dbReference type="RefSeq" id="WP_023949758.1">
    <property type="nucleotide sequence ID" value="NZ_AYSV01000042.1"/>
</dbReference>